<evidence type="ECO:0000256" key="1">
    <source>
        <dbReference type="SAM" id="MobiDB-lite"/>
    </source>
</evidence>
<evidence type="ECO:0008006" key="4">
    <source>
        <dbReference type="Google" id="ProtNLM"/>
    </source>
</evidence>
<dbReference type="GeneID" id="26660437"/>
<accession>A0A0U5H730</accession>
<sequence>MTVSDHTRTADTSLDGVSAGDPRLNDEYVRRVQLGSHTVVLVGVVHDHPTSSYRVRAVVDAFEPDVVAVELPNLLVPALASWDETDTTGGEMAAAIRAAMPSPAVGIDVPGRHLYRALRSEQRRQQPGLRTLLRTARSFGQIAVHAALGRLSHQLGAYGVPWMPSVADLEDEHSYGLGDDASPAEQAENEGAHLLRSETMRRTLDPPAATKFIDGVRERFMADRLRQLRDADVVVGVVGYGHLDSVAKNCRSNLGETDPGTA</sequence>
<geneLocation type="plasmid" evidence="3">
    <name>pSTJ001</name>
</geneLocation>
<evidence type="ECO:0000313" key="3">
    <source>
        <dbReference type="Proteomes" id="UP000066737"/>
    </source>
</evidence>
<dbReference type="OrthoDB" id="204416at2157"/>
<organism evidence="2 3">
    <name type="scientific">Halobacterium hubeiense</name>
    <dbReference type="NCBI Taxonomy" id="1407499"/>
    <lineage>
        <taxon>Archaea</taxon>
        <taxon>Methanobacteriati</taxon>
        <taxon>Methanobacteriota</taxon>
        <taxon>Stenosarchaea group</taxon>
        <taxon>Halobacteria</taxon>
        <taxon>Halobacteriales</taxon>
        <taxon>Halobacteriaceae</taxon>
        <taxon>Halobacterium</taxon>
    </lineage>
</organism>
<dbReference type="RefSeq" id="WP_059058465.1">
    <property type="nucleotide sequence ID" value="NZ_CEML01000004.1"/>
</dbReference>
<evidence type="ECO:0000313" key="2">
    <source>
        <dbReference type="EMBL" id="CQH63457.1"/>
    </source>
</evidence>
<name>A0A0U5H730_9EURY</name>
<dbReference type="Proteomes" id="UP000066737">
    <property type="component" value="Plasmid pSTJ001"/>
</dbReference>
<dbReference type="InterPro" id="IPR046345">
    <property type="entry name" value="TraB_PrgY-like"/>
</dbReference>
<dbReference type="KEGG" id="hhb:Hhub_4087"/>
<dbReference type="PANTHER" id="PTHR21530">
    <property type="entry name" value="PHEROMONE SHUTDOWN PROTEIN"/>
    <property type="match status" value="1"/>
</dbReference>
<dbReference type="EMBL" id="LN831303">
    <property type="protein sequence ID" value="CQH63457.1"/>
    <property type="molecule type" value="Genomic_DNA"/>
</dbReference>
<gene>
    <name evidence="2" type="ORF">HHUB_4087</name>
</gene>
<dbReference type="PANTHER" id="PTHR21530:SF7">
    <property type="entry name" value="TRAB DOMAIN-CONTAINING PROTEIN"/>
    <property type="match status" value="1"/>
</dbReference>
<reference evidence="3" key="1">
    <citation type="journal article" date="2016" name="Environ. Microbiol.">
        <title>The complete genome of a viable archaeum isolated from 123-million-year-old rock salt.</title>
        <authorList>
            <person name="Jaakkola S.T."/>
            <person name="Pfeiffer F."/>
            <person name="Ravantti J.J."/>
            <person name="Guo Q."/>
            <person name="Liu Y."/>
            <person name="Chen X."/>
            <person name="Ma H."/>
            <person name="Yang C."/>
            <person name="Oksanen H.M."/>
            <person name="Bamford D.H."/>
        </authorList>
    </citation>
    <scope>NUCLEOTIDE SEQUENCE</scope>
    <source>
        <strain evidence="3">JI20-1</strain>
        <plasmid evidence="3">Plasmid pSTJ001</plasmid>
    </source>
</reference>
<dbReference type="AlphaFoldDB" id="A0A0U5H730"/>
<keyword evidence="3" id="KW-1185">Reference proteome</keyword>
<protein>
    <recommendedName>
        <fullName evidence="4">TraB family protein</fullName>
    </recommendedName>
</protein>
<feature type="region of interest" description="Disordered" evidence="1">
    <location>
        <begin position="1"/>
        <end position="22"/>
    </location>
</feature>
<proteinExistence type="predicted"/>